<feature type="domain" description="Centromere/kinetochore protein zw10 C-terminal" evidence="1">
    <location>
        <begin position="3"/>
        <end position="48"/>
    </location>
</feature>
<gene>
    <name evidence="2" type="primary">ZW10</name>
    <name evidence="2" type="ORF">MA16_Dca016557</name>
</gene>
<dbReference type="AlphaFoldDB" id="A0A2I0VPB2"/>
<proteinExistence type="predicted"/>
<organism evidence="2 3">
    <name type="scientific">Dendrobium catenatum</name>
    <dbReference type="NCBI Taxonomy" id="906689"/>
    <lineage>
        <taxon>Eukaryota</taxon>
        <taxon>Viridiplantae</taxon>
        <taxon>Streptophyta</taxon>
        <taxon>Embryophyta</taxon>
        <taxon>Tracheophyta</taxon>
        <taxon>Spermatophyta</taxon>
        <taxon>Magnoliopsida</taxon>
        <taxon>Liliopsida</taxon>
        <taxon>Asparagales</taxon>
        <taxon>Orchidaceae</taxon>
        <taxon>Epidendroideae</taxon>
        <taxon>Malaxideae</taxon>
        <taxon>Dendrobiinae</taxon>
        <taxon>Dendrobium</taxon>
    </lineage>
</organism>
<accession>A0A2I0VPB2</accession>
<dbReference type="Pfam" id="PF20666">
    <property type="entry name" value="ZW10_C"/>
    <property type="match status" value="1"/>
</dbReference>
<evidence type="ECO:0000313" key="2">
    <source>
        <dbReference type="EMBL" id="PKU65254.1"/>
    </source>
</evidence>
<name>A0A2I0VPB2_9ASPA</name>
<keyword evidence="3" id="KW-1185">Reference proteome</keyword>
<evidence type="ECO:0000259" key="1">
    <source>
        <dbReference type="Pfam" id="PF20666"/>
    </source>
</evidence>
<sequence length="106" mass="12487">MKELYHASRNVLLLYKVIIPMKMVKKFHNVSQQARIVHNDYYYLSQVIPDYIYIYIYKRGRERGRKGEGISLICALYKFSSPSFPLHACIILQTQNPKIPFLVYAA</sequence>
<reference evidence="2 3" key="1">
    <citation type="journal article" date="2016" name="Sci. Rep.">
        <title>The Dendrobium catenatum Lindl. genome sequence provides insights into polysaccharide synthase, floral development and adaptive evolution.</title>
        <authorList>
            <person name="Zhang G.Q."/>
            <person name="Xu Q."/>
            <person name="Bian C."/>
            <person name="Tsai W.C."/>
            <person name="Yeh C.M."/>
            <person name="Liu K.W."/>
            <person name="Yoshida K."/>
            <person name="Zhang L.S."/>
            <person name="Chang S.B."/>
            <person name="Chen F."/>
            <person name="Shi Y."/>
            <person name="Su Y.Y."/>
            <person name="Zhang Y.Q."/>
            <person name="Chen L.J."/>
            <person name="Yin Y."/>
            <person name="Lin M."/>
            <person name="Huang H."/>
            <person name="Deng H."/>
            <person name="Wang Z.W."/>
            <person name="Zhu S.L."/>
            <person name="Zhao X."/>
            <person name="Deng C."/>
            <person name="Niu S.C."/>
            <person name="Huang J."/>
            <person name="Wang M."/>
            <person name="Liu G.H."/>
            <person name="Yang H.J."/>
            <person name="Xiao X.J."/>
            <person name="Hsiao Y.Y."/>
            <person name="Wu W.L."/>
            <person name="Chen Y.Y."/>
            <person name="Mitsuda N."/>
            <person name="Ohme-Takagi M."/>
            <person name="Luo Y.B."/>
            <person name="Van de Peer Y."/>
            <person name="Liu Z.J."/>
        </authorList>
    </citation>
    <scope>NUCLEOTIDE SEQUENCE [LARGE SCALE GENOMIC DNA]</scope>
    <source>
        <tissue evidence="2">The whole plant</tissue>
    </source>
</reference>
<protein>
    <submittedName>
        <fullName evidence="2">Centromere/kinetochore protein zw10 like</fullName>
    </submittedName>
</protein>
<reference evidence="2 3" key="2">
    <citation type="journal article" date="2017" name="Nature">
        <title>The Apostasia genome and the evolution of orchids.</title>
        <authorList>
            <person name="Zhang G.Q."/>
            <person name="Liu K.W."/>
            <person name="Li Z."/>
            <person name="Lohaus R."/>
            <person name="Hsiao Y.Y."/>
            <person name="Niu S.C."/>
            <person name="Wang J.Y."/>
            <person name="Lin Y.C."/>
            <person name="Xu Q."/>
            <person name="Chen L.J."/>
            <person name="Yoshida K."/>
            <person name="Fujiwara S."/>
            <person name="Wang Z.W."/>
            <person name="Zhang Y.Q."/>
            <person name="Mitsuda N."/>
            <person name="Wang M."/>
            <person name="Liu G.H."/>
            <person name="Pecoraro L."/>
            <person name="Huang H.X."/>
            <person name="Xiao X.J."/>
            <person name="Lin M."/>
            <person name="Wu X.Y."/>
            <person name="Wu W.L."/>
            <person name="Chen Y.Y."/>
            <person name="Chang S.B."/>
            <person name="Sakamoto S."/>
            <person name="Ohme-Takagi M."/>
            <person name="Yagi M."/>
            <person name="Zeng S.J."/>
            <person name="Shen C.Y."/>
            <person name="Yeh C.M."/>
            <person name="Luo Y.B."/>
            <person name="Tsai W.C."/>
            <person name="Van de Peer Y."/>
            <person name="Liu Z.J."/>
        </authorList>
    </citation>
    <scope>NUCLEOTIDE SEQUENCE [LARGE SCALE GENOMIC DNA]</scope>
    <source>
        <tissue evidence="2">The whole plant</tissue>
    </source>
</reference>
<dbReference type="EMBL" id="KZ503369">
    <property type="protein sequence ID" value="PKU65254.1"/>
    <property type="molecule type" value="Genomic_DNA"/>
</dbReference>
<dbReference type="InterPro" id="IPR048343">
    <property type="entry name" value="ZW10_C"/>
</dbReference>
<dbReference type="Proteomes" id="UP000233837">
    <property type="component" value="Unassembled WGS sequence"/>
</dbReference>
<evidence type="ECO:0000313" key="3">
    <source>
        <dbReference type="Proteomes" id="UP000233837"/>
    </source>
</evidence>